<reference evidence="1" key="1">
    <citation type="submission" date="2021-02" db="EMBL/GenBank/DDBJ databases">
        <authorList>
            <person name="Dougan E. K."/>
            <person name="Rhodes N."/>
            <person name="Thang M."/>
            <person name="Chan C."/>
        </authorList>
    </citation>
    <scope>NUCLEOTIDE SEQUENCE</scope>
</reference>
<organism evidence="1 2">
    <name type="scientific">Symbiodinium natans</name>
    <dbReference type="NCBI Taxonomy" id="878477"/>
    <lineage>
        <taxon>Eukaryota</taxon>
        <taxon>Sar</taxon>
        <taxon>Alveolata</taxon>
        <taxon>Dinophyceae</taxon>
        <taxon>Suessiales</taxon>
        <taxon>Symbiodiniaceae</taxon>
        <taxon>Symbiodinium</taxon>
    </lineage>
</organism>
<proteinExistence type="predicted"/>
<comment type="caution">
    <text evidence="1">The sequence shown here is derived from an EMBL/GenBank/DDBJ whole genome shotgun (WGS) entry which is preliminary data.</text>
</comment>
<evidence type="ECO:0000313" key="2">
    <source>
        <dbReference type="Proteomes" id="UP000604046"/>
    </source>
</evidence>
<dbReference type="OrthoDB" id="410629at2759"/>
<dbReference type="EMBL" id="CAJNDS010002219">
    <property type="protein sequence ID" value="CAE7379167.1"/>
    <property type="molecule type" value="Genomic_DNA"/>
</dbReference>
<dbReference type="AlphaFoldDB" id="A0A812QIM8"/>
<name>A0A812QIM8_9DINO</name>
<gene>
    <name evidence="1" type="primary">No66</name>
    <name evidence="1" type="ORF">SNAT2548_LOCUS20702</name>
</gene>
<protein>
    <submittedName>
        <fullName evidence="1">No66 protein</fullName>
    </submittedName>
</protein>
<sequence>MSHLATSAVVRILIEERLGYKVVEQGPGPGTLNAFYALLGCTSPLNLTDRGCGAPVTYSHINMETWAEGYANEWNEIQARFTSIAPINAGSMGYVGKASAFIPQRVREQAYFQDGTVLDFFRGWNVSWSSPWMFFDSLDSIERSHLLPCNQTRFMISKANEDYLRHLLHFLMFEVVGRTHIFPRHFL</sequence>
<accession>A0A812QIM8</accession>
<dbReference type="Proteomes" id="UP000604046">
    <property type="component" value="Unassembled WGS sequence"/>
</dbReference>
<evidence type="ECO:0000313" key="1">
    <source>
        <dbReference type="EMBL" id="CAE7379167.1"/>
    </source>
</evidence>
<keyword evidence="2" id="KW-1185">Reference proteome</keyword>